<dbReference type="AlphaFoldDB" id="A0A1R1PKB5"/>
<dbReference type="Proteomes" id="UP000188320">
    <property type="component" value="Unassembled WGS sequence"/>
</dbReference>
<accession>A0A1R1PKB5</accession>
<feature type="signal peptide" evidence="1">
    <location>
        <begin position="1"/>
        <end position="20"/>
    </location>
</feature>
<organism evidence="2 3">
    <name type="scientific">Zancudomyces culisetae</name>
    <name type="common">Gut fungus</name>
    <name type="synonym">Smittium culisetae</name>
    <dbReference type="NCBI Taxonomy" id="1213189"/>
    <lineage>
        <taxon>Eukaryota</taxon>
        <taxon>Fungi</taxon>
        <taxon>Fungi incertae sedis</taxon>
        <taxon>Zoopagomycota</taxon>
        <taxon>Kickxellomycotina</taxon>
        <taxon>Harpellomycetes</taxon>
        <taxon>Harpellales</taxon>
        <taxon>Legeriomycetaceae</taxon>
        <taxon>Zancudomyces</taxon>
    </lineage>
</organism>
<reference evidence="3" key="1">
    <citation type="submission" date="2017-01" db="EMBL/GenBank/DDBJ databases">
        <authorList>
            <person name="Wang Y."/>
            <person name="White M."/>
            <person name="Kvist S."/>
            <person name="Moncalvo J.-M."/>
        </authorList>
    </citation>
    <scope>NUCLEOTIDE SEQUENCE [LARGE SCALE GENOMIC DNA]</scope>
    <source>
        <strain evidence="3">COL-18-3</strain>
    </source>
</reference>
<proteinExistence type="predicted"/>
<keyword evidence="3" id="KW-1185">Reference proteome</keyword>
<evidence type="ECO:0000313" key="2">
    <source>
        <dbReference type="EMBL" id="OMH81405.1"/>
    </source>
</evidence>
<evidence type="ECO:0000256" key="1">
    <source>
        <dbReference type="SAM" id="SignalP"/>
    </source>
</evidence>
<evidence type="ECO:0000313" key="3">
    <source>
        <dbReference type="Proteomes" id="UP000188320"/>
    </source>
</evidence>
<gene>
    <name evidence="2" type="ORF">AX774_g5141</name>
</gene>
<dbReference type="EMBL" id="LSSK01000905">
    <property type="protein sequence ID" value="OMH81405.1"/>
    <property type="molecule type" value="Genomic_DNA"/>
</dbReference>
<comment type="caution">
    <text evidence="2">The sequence shown here is derived from an EMBL/GenBank/DDBJ whole genome shotgun (WGS) entry which is preliminary data.</text>
</comment>
<protein>
    <submittedName>
        <fullName evidence="2">Uncharacterized protein</fullName>
    </submittedName>
</protein>
<keyword evidence="1" id="KW-0732">Signal</keyword>
<sequence length="148" mass="14894">MVKITLAGVSVTCVMLAANATPVAQPVGQYGNPAANAYQNQQLAAAVVAAASSGMAGLPHGAQRSILRNTRAAELADRGIFDMTPEEKARLNDILGGIANGVAQSNVVGNFVSSVISFLPFSGALGNLINGAVSGLASGINTANSRRS</sequence>
<feature type="chain" id="PRO_5012525942" evidence="1">
    <location>
        <begin position="21"/>
        <end position="148"/>
    </location>
</feature>
<name>A0A1R1PKB5_ZANCU</name>